<dbReference type="EMBL" id="SPNC01000065">
    <property type="protein sequence ID" value="TFH95116.1"/>
    <property type="molecule type" value="Genomic_DNA"/>
</dbReference>
<dbReference type="Pfam" id="PF07876">
    <property type="entry name" value="Dabb"/>
    <property type="match status" value="1"/>
</dbReference>
<dbReference type="SUPFAM" id="SSF54909">
    <property type="entry name" value="Dimeric alpha+beta barrel"/>
    <property type="match status" value="1"/>
</dbReference>
<dbReference type="Gene3D" id="3.30.70.100">
    <property type="match status" value="1"/>
</dbReference>
<dbReference type="InterPro" id="IPR011008">
    <property type="entry name" value="Dimeric_a/b-barrel"/>
</dbReference>
<dbReference type="STRING" id="1122973.GCA_000379925_01960"/>
<dbReference type="GeneID" id="66797545"/>
<dbReference type="SMART" id="SM00886">
    <property type="entry name" value="Dabb"/>
    <property type="match status" value="1"/>
</dbReference>
<protein>
    <submittedName>
        <fullName evidence="1">Dabb family protein</fullName>
    </submittedName>
</protein>
<evidence type="ECO:0000313" key="2">
    <source>
        <dbReference type="Proteomes" id="UP000297225"/>
    </source>
</evidence>
<keyword evidence="2" id="KW-1185">Reference proteome</keyword>
<comment type="caution">
    <text evidence="1">The sequence shown here is derived from an EMBL/GenBank/DDBJ whole genome shotgun (WGS) entry which is preliminary data.</text>
</comment>
<dbReference type="InterPro" id="IPR013097">
    <property type="entry name" value="Dabb"/>
</dbReference>
<dbReference type="PANTHER" id="PTHR37832">
    <property type="entry name" value="BLL2683 PROTEIN"/>
    <property type="match status" value="1"/>
</dbReference>
<name>A0A4Y8WP05_9PORP</name>
<dbReference type="OrthoDB" id="9808130at2"/>
<proteinExistence type="predicted"/>
<sequence length="102" mass="11856">MIQHVVLFAFGSHPEGMTKEEFLLQAKDRFEELADLIEPLEKITVTININPNEEYDLMLHGVLGKYEDVDVYAKHPEHVSRVQKWIKPYVSKRACIDGELLF</sequence>
<dbReference type="Proteomes" id="UP000297225">
    <property type="component" value="Unassembled WGS sequence"/>
</dbReference>
<dbReference type="AlphaFoldDB" id="A0A4Y8WP05"/>
<dbReference type="RefSeq" id="WP_134849301.1">
    <property type="nucleotide sequence ID" value="NZ_CP197400.1"/>
</dbReference>
<evidence type="ECO:0000313" key="1">
    <source>
        <dbReference type="EMBL" id="TFH95116.1"/>
    </source>
</evidence>
<dbReference type="PROSITE" id="PS51502">
    <property type="entry name" value="S_R_A_B_BARREL"/>
    <property type="match status" value="1"/>
</dbReference>
<dbReference type="PANTHER" id="PTHR37832:SF1">
    <property type="entry name" value="STRESS-RESPONSE A_B BARREL DOMAIN-CONTAINING PROTEIN"/>
    <property type="match status" value="1"/>
</dbReference>
<reference evidence="1 2" key="1">
    <citation type="submission" date="2019-03" db="EMBL/GenBank/DDBJ databases">
        <title>Porphyromonas levii Isolated from the Uterus of Dairy Cows.</title>
        <authorList>
            <person name="Francis A.M."/>
        </authorList>
    </citation>
    <scope>NUCLEOTIDE SEQUENCE [LARGE SCALE GENOMIC DNA]</scope>
    <source>
        <strain evidence="1 2">AF5678</strain>
    </source>
</reference>
<organism evidence="1 2">
    <name type="scientific">Porphyromonas levii</name>
    <dbReference type="NCBI Taxonomy" id="28114"/>
    <lineage>
        <taxon>Bacteria</taxon>
        <taxon>Pseudomonadati</taxon>
        <taxon>Bacteroidota</taxon>
        <taxon>Bacteroidia</taxon>
        <taxon>Bacteroidales</taxon>
        <taxon>Porphyromonadaceae</taxon>
        <taxon>Porphyromonas</taxon>
    </lineage>
</organism>
<gene>
    <name evidence="1" type="ORF">E4P47_05245</name>
</gene>
<accession>A0A4Y8WP05</accession>